<dbReference type="RefSeq" id="WP_084422804.1">
    <property type="nucleotide sequence ID" value="NZ_LWSK01000085.1"/>
</dbReference>
<reference evidence="4 5" key="1">
    <citation type="submission" date="2019-08" db="EMBL/GenBank/DDBJ databases">
        <title>Deep-cultivation of Planctomycetes and their phenomic and genomic characterization uncovers novel biology.</title>
        <authorList>
            <person name="Wiegand S."/>
            <person name="Jogler M."/>
            <person name="Boedeker C."/>
            <person name="Pinto D."/>
            <person name="Vollmers J."/>
            <person name="Rivas-Marin E."/>
            <person name="Kohn T."/>
            <person name="Peeters S.H."/>
            <person name="Heuer A."/>
            <person name="Rast P."/>
            <person name="Oberbeckmann S."/>
            <person name="Bunk B."/>
            <person name="Jeske O."/>
            <person name="Meyerdierks A."/>
            <person name="Storesund J.E."/>
            <person name="Kallscheuer N."/>
            <person name="Luecker S."/>
            <person name="Lage O.M."/>
            <person name="Pohl T."/>
            <person name="Merkel B.J."/>
            <person name="Hornburger P."/>
            <person name="Mueller R.-W."/>
            <person name="Bruemmer F."/>
            <person name="Labrenz M."/>
            <person name="Spormann A.M."/>
            <person name="Op Den Camp H."/>
            <person name="Overmann J."/>
            <person name="Amann R."/>
            <person name="Jetten M.S.M."/>
            <person name="Mascher T."/>
            <person name="Medema M.H."/>
            <person name="Devos D.P."/>
            <person name="Kaster A.-K."/>
            <person name="Ovreas L."/>
            <person name="Rohde M."/>
            <person name="Galperin M.Y."/>
            <person name="Jogler C."/>
        </authorList>
    </citation>
    <scope>NUCLEOTIDE SEQUENCE [LARGE SCALE GENOMIC DNA]</scope>
    <source>
        <strain evidence="4 5">LF1</strain>
    </source>
</reference>
<dbReference type="InterPro" id="IPR039567">
    <property type="entry name" value="Gly-zipper"/>
</dbReference>
<name>A0A5B1CJU0_9BACT</name>
<dbReference type="EMBL" id="VRLW01000001">
    <property type="protein sequence ID" value="KAA1259979.1"/>
    <property type="molecule type" value="Genomic_DNA"/>
</dbReference>
<feature type="chain" id="PRO_5023137438" description="Glycine zipper domain-containing protein" evidence="2">
    <location>
        <begin position="28"/>
        <end position="231"/>
    </location>
</feature>
<feature type="signal peptide" evidence="2">
    <location>
        <begin position="1"/>
        <end position="27"/>
    </location>
</feature>
<keyword evidence="5" id="KW-1185">Reference proteome</keyword>
<sequence precursor="true">MTRWPRLTLCTAAVAITTAFSPSVSNAQFGSPAANQQRGAVTGGIAGAVAGGLIGDNNGEAGAGAAIGGVLGAVAGGIFGNAKDKEIRYQQNQRQYVQQQQQAVVTQSSVSIADIVSMSRSGLSETVIINQIQTRGVFAQPQVSDIIAMHQQGVSERVISAMQQAPTGSQRFAESIAPPPVAIQRVYTPAPVYVEERVVVPHYPVPVYHHYHGHRGGRRMAHPRSGVHIRF</sequence>
<feature type="region of interest" description="Disordered" evidence="1">
    <location>
        <begin position="212"/>
        <end position="231"/>
    </location>
</feature>
<comment type="caution">
    <text evidence="4">The sequence shown here is derived from an EMBL/GenBank/DDBJ whole genome shotgun (WGS) entry which is preliminary data.</text>
</comment>
<evidence type="ECO:0000259" key="3">
    <source>
        <dbReference type="Pfam" id="PF13488"/>
    </source>
</evidence>
<evidence type="ECO:0000256" key="2">
    <source>
        <dbReference type="SAM" id="SignalP"/>
    </source>
</evidence>
<evidence type="ECO:0000256" key="1">
    <source>
        <dbReference type="SAM" id="MobiDB-lite"/>
    </source>
</evidence>
<accession>A0A5B1CJU0</accession>
<keyword evidence="2" id="KW-0732">Signal</keyword>
<dbReference type="OrthoDB" id="278442at2"/>
<dbReference type="Proteomes" id="UP000322699">
    <property type="component" value="Unassembled WGS sequence"/>
</dbReference>
<protein>
    <recommendedName>
        <fullName evidence="3">Glycine zipper domain-containing protein</fullName>
    </recommendedName>
</protein>
<evidence type="ECO:0000313" key="4">
    <source>
        <dbReference type="EMBL" id="KAA1259979.1"/>
    </source>
</evidence>
<dbReference type="Pfam" id="PF13488">
    <property type="entry name" value="Gly-zipper_Omp"/>
    <property type="match status" value="1"/>
</dbReference>
<evidence type="ECO:0000313" key="5">
    <source>
        <dbReference type="Proteomes" id="UP000322699"/>
    </source>
</evidence>
<gene>
    <name evidence="4" type="ORF">LF1_25170</name>
</gene>
<proteinExistence type="predicted"/>
<organism evidence="4 5">
    <name type="scientific">Rubripirellula obstinata</name>
    <dbReference type="NCBI Taxonomy" id="406547"/>
    <lineage>
        <taxon>Bacteria</taxon>
        <taxon>Pseudomonadati</taxon>
        <taxon>Planctomycetota</taxon>
        <taxon>Planctomycetia</taxon>
        <taxon>Pirellulales</taxon>
        <taxon>Pirellulaceae</taxon>
        <taxon>Rubripirellula</taxon>
    </lineage>
</organism>
<feature type="domain" description="Glycine zipper" evidence="3">
    <location>
        <begin position="43"/>
        <end position="86"/>
    </location>
</feature>
<dbReference type="AlphaFoldDB" id="A0A5B1CJU0"/>